<dbReference type="EMBL" id="JAHDVG010000468">
    <property type="protein sequence ID" value="KAH1181751.1"/>
    <property type="molecule type" value="Genomic_DNA"/>
</dbReference>
<reference evidence="1" key="1">
    <citation type="submission" date="2021-09" db="EMBL/GenBank/DDBJ databases">
        <title>The genome of Mauremys mutica provides insights into the evolution of semi-aquatic lifestyle.</title>
        <authorList>
            <person name="Gong S."/>
            <person name="Gao Y."/>
        </authorList>
    </citation>
    <scope>NUCLEOTIDE SEQUENCE</scope>
    <source>
        <strain evidence="1">MM-2020</strain>
        <tissue evidence="1">Muscle</tissue>
    </source>
</reference>
<organism evidence="1 2">
    <name type="scientific">Mauremys mutica</name>
    <name type="common">yellowpond turtle</name>
    <dbReference type="NCBI Taxonomy" id="74926"/>
    <lineage>
        <taxon>Eukaryota</taxon>
        <taxon>Metazoa</taxon>
        <taxon>Chordata</taxon>
        <taxon>Craniata</taxon>
        <taxon>Vertebrata</taxon>
        <taxon>Euteleostomi</taxon>
        <taxon>Archelosauria</taxon>
        <taxon>Testudinata</taxon>
        <taxon>Testudines</taxon>
        <taxon>Cryptodira</taxon>
        <taxon>Durocryptodira</taxon>
        <taxon>Testudinoidea</taxon>
        <taxon>Geoemydidae</taxon>
        <taxon>Geoemydinae</taxon>
        <taxon>Mauremys</taxon>
    </lineage>
</organism>
<sequence>MANVMQLWHKCQLPTLMMNQIHLTKKVQLLLVPGSGNDGIGEITAGLPFSNTVQACLLDFSAGDPNVLDAVFFDAVFRCLFSTGKD</sequence>
<accession>A0A9D3XL04</accession>
<dbReference type="Proteomes" id="UP000827986">
    <property type="component" value="Unassembled WGS sequence"/>
</dbReference>
<proteinExistence type="predicted"/>
<protein>
    <submittedName>
        <fullName evidence="1">Uncharacterized protein</fullName>
    </submittedName>
</protein>
<evidence type="ECO:0000313" key="1">
    <source>
        <dbReference type="EMBL" id="KAH1181751.1"/>
    </source>
</evidence>
<gene>
    <name evidence="1" type="ORF">KIL84_005477</name>
</gene>
<dbReference type="AlphaFoldDB" id="A0A9D3XL04"/>
<comment type="caution">
    <text evidence="1">The sequence shown here is derived from an EMBL/GenBank/DDBJ whole genome shotgun (WGS) entry which is preliminary data.</text>
</comment>
<name>A0A9D3XL04_9SAUR</name>
<keyword evidence="2" id="KW-1185">Reference proteome</keyword>
<evidence type="ECO:0000313" key="2">
    <source>
        <dbReference type="Proteomes" id="UP000827986"/>
    </source>
</evidence>